<dbReference type="Proteomes" id="UP000011728">
    <property type="component" value="Chromosome"/>
</dbReference>
<name>M1MJF6_9CLOT</name>
<dbReference type="AlphaFoldDB" id="M1MJF6"/>
<dbReference type="KEGG" id="csr:Cspa_c12070"/>
<dbReference type="PANTHER" id="PTHR45947:SF3">
    <property type="entry name" value="SULFOQUINOVOSYL TRANSFERASE SQD2"/>
    <property type="match status" value="1"/>
</dbReference>
<dbReference type="RefSeq" id="WP_015391306.1">
    <property type="nucleotide sequence ID" value="NC_020291.1"/>
</dbReference>
<dbReference type="PATRIC" id="fig|931276.5.peg.1165"/>
<sequence>MKILHYSLGLPPYRTGGLTKYSYDLMKEQVQNNDEVYLLFPGQMCLINKVTKIKHYKNQDGIKAFELINPLPVPLLNGISEPGSFIKPCNLDIFKKYLKDHSIEIVHVHTMMGLYKEFLEACKSLNIKIVYTTHDYFGICTKVNFLDNKGNVCNDRNIEKCLRCNQSGDSIKMINILQSRIYRELKNKGIINKLKDILNKNSSNKRTSNNDYKKSEQIEISDNYRIAYKKLLAYYNIMFTYIDKFLFNSSISKEVYEKYLDCNGEIVSITHSNIKDNRKLKDYNHDKLRLTYLGPDKEYKGFNLLIDAIKELNNKYKSKIELNLYGDIGKYQMDDNINVYGRYSYEQLETIFDQTDLLIVPSIWYETFGFITLEALSYGVPVLVTDRVGSKDLITQNDLNIGIVINLEKESLKDVISKLCILKTELKKINKNIKNSTFIYHIKDHYKKIKSSYKND</sequence>
<dbReference type="PANTHER" id="PTHR45947">
    <property type="entry name" value="SULFOQUINOVOSYL TRANSFERASE SQD2"/>
    <property type="match status" value="1"/>
</dbReference>
<accession>M1MJF6</accession>
<protein>
    <submittedName>
        <fullName evidence="3">Glycosyltransferase</fullName>
    </submittedName>
</protein>
<dbReference type="EMBL" id="CP004121">
    <property type="protein sequence ID" value="AGF54981.1"/>
    <property type="molecule type" value="Genomic_DNA"/>
</dbReference>
<proteinExistence type="predicted"/>
<feature type="domain" description="Glycosyl transferase family 1" evidence="1">
    <location>
        <begin position="277"/>
        <end position="435"/>
    </location>
</feature>
<feature type="domain" description="Glycosyltransferase subfamily 4-like N-terminal" evidence="2">
    <location>
        <begin position="16"/>
        <end position="137"/>
    </location>
</feature>
<dbReference type="HOGENOM" id="CLU_009583_35_1_9"/>
<evidence type="ECO:0000313" key="3">
    <source>
        <dbReference type="EMBL" id="AGF54981.1"/>
    </source>
</evidence>
<dbReference type="GO" id="GO:0016757">
    <property type="term" value="F:glycosyltransferase activity"/>
    <property type="evidence" value="ECO:0007669"/>
    <property type="project" value="InterPro"/>
</dbReference>
<dbReference type="eggNOG" id="COG0297">
    <property type="taxonomic scope" value="Bacteria"/>
</dbReference>
<dbReference type="InterPro" id="IPR050194">
    <property type="entry name" value="Glycosyltransferase_grp1"/>
</dbReference>
<evidence type="ECO:0000259" key="2">
    <source>
        <dbReference type="Pfam" id="PF13439"/>
    </source>
</evidence>
<dbReference type="SUPFAM" id="SSF53756">
    <property type="entry name" value="UDP-Glycosyltransferase/glycogen phosphorylase"/>
    <property type="match status" value="1"/>
</dbReference>
<dbReference type="Pfam" id="PF13439">
    <property type="entry name" value="Glyco_transf_4"/>
    <property type="match status" value="1"/>
</dbReference>
<reference evidence="3 4" key="1">
    <citation type="submission" date="2013-02" db="EMBL/GenBank/DDBJ databases">
        <title>Genome sequence of Clostridium saccharoperbutylacetonicum N1-4(HMT).</title>
        <authorList>
            <person name="Poehlein A."/>
            <person name="Daniel R."/>
        </authorList>
    </citation>
    <scope>NUCLEOTIDE SEQUENCE [LARGE SCALE GENOMIC DNA]</scope>
    <source>
        <strain evidence="4">N1-4(HMT)</strain>
    </source>
</reference>
<gene>
    <name evidence="3" type="ORF">Cspa_c12070</name>
</gene>
<evidence type="ECO:0000313" key="4">
    <source>
        <dbReference type="Proteomes" id="UP000011728"/>
    </source>
</evidence>
<evidence type="ECO:0000259" key="1">
    <source>
        <dbReference type="Pfam" id="PF00534"/>
    </source>
</evidence>
<dbReference type="InterPro" id="IPR028098">
    <property type="entry name" value="Glyco_trans_4-like_N"/>
</dbReference>
<dbReference type="Gene3D" id="3.40.50.2000">
    <property type="entry name" value="Glycogen Phosphorylase B"/>
    <property type="match status" value="2"/>
</dbReference>
<keyword evidence="3" id="KW-0808">Transferase</keyword>
<keyword evidence="4" id="KW-1185">Reference proteome</keyword>
<organism evidence="3 4">
    <name type="scientific">Clostridium saccharoperbutylacetonicum N1-4(HMT)</name>
    <dbReference type="NCBI Taxonomy" id="931276"/>
    <lineage>
        <taxon>Bacteria</taxon>
        <taxon>Bacillati</taxon>
        <taxon>Bacillota</taxon>
        <taxon>Clostridia</taxon>
        <taxon>Eubacteriales</taxon>
        <taxon>Clostridiaceae</taxon>
        <taxon>Clostridium</taxon>
    </lineage>
</organism>
<dbReference type="InterPro" id="IPR001296">
    <property type="entry name" value="Glyco_trans_1"/>
</dbReference>
<dbReference type="Pfam" id="PF00534">
    <property type="entry name" value="Glycos_transf_1"/>
    <property type="match status" value="1"/>
</dbReference>